<evidence type="ECO:0000313" key="3">
    <source>
        <dbReference type="Proteomes" id="UP000033867"/>
    </source>
</evidence>
<accession>A0A0G1BDU1</accession>
<sequence length="190" mass="21321">MSGEEISCTEKPDAPTQLIHELGVAVDEAHHVIDDLYHGSELSLLFLSLVVVHPDLQWHLQIETRPRKVSDDQHAEDEVEVLHSSSTVTPGIKVPDGHDRAPPNKHHGVARLVVRDAEVDGCPAVTSIETGADTANTIRGQHLSKHTVEVRPFPDRLNREGQHKLYGLLAFPIRHRVHHLYPSERYVERI</sequence>
<dbReference type="Proteomes" id="UP000033867">
    <property type="component" value="Unassembled WGS sequence"/>
</dbReference>
<reference evidence="2 3" key="1">
    <citation type="journal article" date="2015" name="Nature">
        <title>rRNA introns, odd ribosomes, and small enigmatic genomes across a large radiation of phyla.</title>
        <authorList>
            <person name="Brown C.T."/>
            <person name="Hug L.A."/>
            <person name="Thomas B.C."/>
            <person name="Sharon I."/>
            <person name="Castelle C.J."/>
            <person name="Singh A."/>
            <person name="Wilkins M.J."/>
            <person name="Williams K.H."/>
            <person name="Banfield J.F."/>
        </authorList>
    </citation>
    <scope>NUCLEOTIDE SEQUENCE [LARGE SCALE GENOMIC DNA]</scope>
</reference>
<protein>
    <submittedName>
        <fullName evidence="2">Uncharacterized protein</fullName>
    </submittedName>
</protein>
<evidence type="ECO:0000256" key="1">
    <source>
        <dbReference type="SAM" id="MobiDB-lite"/>
    </source>
</evidence>
<proteinExistence type="predicted"/>
<organism evidence="2 3">
    <name type="scientific">Candidatus Magasanikbacteria bacterium GW2011_GWE2_42_7</name>
    <dbReference type="NCBI Taxonomy" id="1619052"/>
    <lineage>
        <taxon>Bacteria</taxon>
        <taxon>Candidatus Magasanikiibacteriota</taxon>
    </lineage>
</organism>
<gene>
    <name evidence="2" type="ORF">UV42_C0027G0008</name>
</gene>
<dbReference type="AlphaFoldDB" id="A0A0G1BDU1"/>
<evidence type="ECO:0000313" key="2">
    <source>
        <dbReference type="EMBL" id="KKS71472.1"/>
    </source>
</evidence>
<feature type="region of interest" description="Disordered" evidence="1">
    <location>
        <begin position="82"/>
        <end position="103"/>
    </location>
</feature>
<dbReference type="EMBL" id="LCEK01000027">
    <property type="protein sequence ID" value="KKS71472.1"/>
    <property type="molecule type" value="Genomic_DNA"/>
</dbReference>
<comment type="caution">
    <text evidence="2">The sequence shown here is derived from an EMBL/GenBank/DDBJ whole genome shotgun (WGS) entry which is preliminary data.</text>
</comment>
<name>A0A0G1BDU1_9BACT</name>